<gene>
    <name evidence="2" type="ORF">GTA08_BOTSDO13054</name>
</gene>
<evidence type="ECO:0000313" key="2">
    <source>
        <dbReference type="EMBL" id="KAF4311287.1"/>
    </source>
</evidence>
<protein>
    <recommendedName>
        <fullName evidence="1">PD-(D/E)XK nuclease-like domain-containing protein</fullName>
    </recommendedName>
</protein>
<sequence length="422" mass="47306">MATAAHPSGQWSIISPWETTLIECRRIKNHPSDELEFVFRRGGQEYVFSAYSADFPNFHYATQLGDDNMGSALEQAIFQQAIRELDPVFSRAAQPEHVMRQLKAASQTIDLTLKDGTEGSCEFLENTGRFVEIPYGNPSHLPLYSWDQVQVIEAFTDGFKVQAHPGSMAHAHSHGETFGCILFKDGKLAADGAYREYLQELEKLSEAVFRKEFHDHDPIAGGEHLSNIESWASLRDITLLISRDTYTEGTEHACRMRWLRRLGKGDCALPTLPLVIVQGHEWKLMFAELEDDLKVRLHRHLNLGTTRSRNGFGDDITSRTFEIPSNSFNAGPEFTAIFAVTAIIGVALVAKAVEELKKIGIHLEGIKDELGAQTTAIVQGWQTRGFGAFIYEFLKTEIDDYGGDAWCATVRYLHRSADLALI</sequence>
<evidence type="ECO:0000313" key="3">
    <source>
        <dbReference type="Proteomes" id="UP000572817"/>
    </source>
</evidence>
<organism evidence="2 3">
    <name type="scientific">Botryosphaeria dothidea</name>
    <dbReference type="NCBI Taxonomy" id="55169"/>
    <lineage>
        <taxon>Eukaryota</taxon>
        <taxon>Fungi</taxon>
        <taxon>Dikarya</taxon>
        <taxon>Ascomycota</taxon>
        <taxon>Pezizomycotina</taxon>
        <taxon>Dothideomycetes</taxon>
        <taxon>Dothideomycetes incertae sedis</taxon>
        <taxon>Botryosphaeriales</taxon>
        <taxon>Botryosphaeriaceae</taxon>
        <taxon>Botryosphaeria</taxon>
    </lineage>
</organism>
<evidence type="ECO:0000259" key="1">
    <source>
        <dbReference type="Pfam" id="PF20516"/>
    </source>
</evidence>
<dbReference type="EMBL" id="WWBZ02000010">
    <property type="protein sequence ID" value="KAF4311287.1"/>
    <property type="molecule type" value="Genomic_DNA"/>
</dbReference>
<keyword evidence="3" id="KW-1185">Reference proteome</keyword>
<dbReference type="Proteomes" id="UP000572817">
    <property type="component" value="Unassembled WGS sequence"/>
</dbReference>
<name>A0A8H4J3U4_9PEZI</name>
<dbReference type="OrthoDB" id="3852249at2759"/>
<reference evidence="2" key="1">
    <citation type="submission" date="2020-04" db="EMBL/GenBank/DDBJ databases">
        <title>Genome Assembly and Annotation of Botryosphaeria dothidea sdau 11-99, a Latent Pathogen of Apple Fruit Ring Rot in China.</title>
        <authorList>
            <person name="Yu C."/>
            <person name="Diao Y."/>
            <person name="Lu Q."/>
            <person name="Zhao J."/>
            <person name="Cui S."/>
            <person name="Peng C."/>
            <person name="He B."/>
            <person name="Liu H."/>
        </authorList>
    </citation>
    <scope>NUCLEOTIDE SEQUENCE [LARGE SCALE GENOMIC DNA]</scope>
    <source>
        <strain evidence="2">Sdau11-99</strain>
    </source>
</reference>
<feature type="domain" description="PD-(D/E)XK nuclease-like" evidence="1">
    <location>
        <begin position="250"/>
        <end position="310"/>
    </location>
</feature>
<accession>A0A8H4J3U4</accession>
<dbReference type="AlphaFoldDB" id="A0A8H4J3U4"/>
<dbReference type="Pfam" id="PF20516">
    <property type="entry name" value="PDDEXK_12"/>
    <property type="match status" value="1"/>
</dbReference>
<comment type="caution">
    <text evidence="2">The sequence shown here is derived from an EMBL/GenBank/DDBJ whole genome shotgun (WGS) entry which is preliminary data.</text>
</comment>
<proteinExistence type="predicted"/>
<dbReference type="InterPro" id="IPR046797">
    <property type="entry name" value="PDDEXK_12"/>
</dbReference>